<keyword evidence="1" id="KW-1185">Reference proteome</keyword>
<evidence type="ECO:0000313" key="2">
    <source>
        <dbReference type="RefSeq" id="XP_035687356.1"/>
    </source>
</evidence>
<dbReference type="Gene3D" id="2.60.60.20">
    <property type="entry name" value="PLAT/LH2 domain"/>
    <property type="match status" value="1"/>
</dbReference>
<reference evidence="1" key="1">
    <citation type="journal article" date="2020" name="Nat. Ecol. Evol.">
        <title>Deeply conserved synteny resolves early events in vertebrate evolution.</title>
        <authorList>
            <person name="Simakov O."/>
            <person name="Marletaz F."/>
            <person name="Yue J.X."/>
            <person name="O'Connell B."/>
            <person name="Jenkins J."/>
            <person name="Brandt A."/>
            <person name="Calef R."/>
            <person name="Tung C.H."/>
            <person name="Huang T.K."/>
            <person name="Schmutz J."/>
            <person name="Satoh N."/>
            <person name="Yu J.K."/>
            <person name="Putnam N.H."/>
            <person name="Green R.E."/>
            <person name="Rokhsar D.S."/>
        </authorList>
    </citation>
    <scope>NUCLEOTIDE SEQUENCE [LARGE SCALE GENOMIC DNA]</scope>
    <source>
        <strain evidence="1">S238N-H82</strain>
    </source>
</reference>
<organism evidence="1 2">
    <name type="scientific">Branchiostoma floridae</name>
    <name type="common">Florida lancelet</name>
    <name type="synonym">Amphioxus</name>
    <dbReference type="NCBI Taxonomy" id="7739"/>
    <lineage>
        <taxon>Eukaryota</taxon>
        <taxon>Metazoa</taxon>
        <taxon>Chordata</taxon>
        <taxon>Cephalochordata</taxon>
        <taxon>Leptocardii</taxon>
        <taxon>Amphioxiformes</taxon>
        <taxon>Branchiostomatidae</taxon>
        <taxon>Branchiostoma</taxon>
    </lineage>
</organism>
<gene>
    <name evidence="2" type="primary">LOC118423340</name>
</gene>
<proteinExistence type="predicted"/>
<name>A0A9J7LRR5_BRAFL</name>
<sequence>MTSFPCSFSCGGGQCERGDTDTVSCSDLNGVLRSVYLKNNGGGFGPDWKVDWVKVSYGGYQYNLDFYRWIDKGQSSTEFVSAASCSQPSPPPNGYYSSGTSHNSLGYPRCNTGHPGYYLTSSSESSYRCYGGYRYPKNPSVTCSGKVVLTSSFNKKLFVTYLTNL</sequence>
<dbReference type="KEGG" id="bfo:118423340"/>
<dbReference type="InterPro" id="IPR036392">
    <property type="entry name" value="PLAT/LH2_dom_sf"/>
</dbReference>
<protein>
    <submittedName>
        <fullName evidence="2">Uncharacterized protein LOC118423340</fullName>
    </submittedName>
</protein>
<evidence type="ECO:0000313" key="1">
    <source>
        <dbReference type="Proteomes" id="UP000001554"/>
    </source>
</evidence>
<dbReference type="SUPFAM" id="SSF49723">
    <property type="entry name" value="Lipase/lipooxygenase domain (PLAT/LH2 domain)"/>
    <property type="match status" value="1"/>
</dbReference>
<dbReference type="RefSeq" id="XP_035687356.1">
    <property type="nucleotide sequence ID" value="XM_035831463.1"/>
</dbReference>
<dbReference type="GeneID" id="118423340"/>
<accession>A0A9J7LRR5</accession>
<dbReference type="AlphaFoldDB" id="A0A9J7LRR5"/>
<reference evidence="2" key="2">
    <citation type="submission" date="2025-08" db="UniProtKB">
        <authorList>
            <consortium name="RefSeq"/>
        </authorList>
    </citation>
    <scope>IDENTIFICATION</scope>
    <source>
        <strain evidence="2">S238N-H82</strain>
        <tissue evidence="2">Testes</tissue>
    </source>
</reference>
<dbReference type="Proteomes" id="UP000001554">
    <property type="component" value="Chromosome 9"/>
</dbReference>